<name>A0A371CT18_9APHY</name>
<evidence type="ECO:0000313" key="2">
    <source>
        <dbReference type="EMBL" id="RDX43420.1"/>
    </source>
</evidence>
<evidence type="ECO:0000256" key="1">
    <source>
        <dbReference type="SAM" id="MobiDB-lite"/>
    </source>
</evidence>
<keyword evidence="3" id="KW-1185">Reference proteome</keyword>
<dbReference type="Proteomes" id="UP000256964">
    <property type="component" value="Unassembled WGS sequence"/>
</dbReference>
<gene>
    <name evidence="2" type="ORF">OH76DRAFT_1204807</name>
</gene>
<evidence type="ECO:0000313" key="3">
    <source>
        <dbReference type="Proteomes" id="UP000256964"/>
    </source>
</evidence>
<dbReference type="EMBL" id="KZ857465">
    <property type="protein sequence ID" value="RDX43420.1"/>
    <property type="molecule type" value="Genomic_DNA"/>
</dbReference>
<protein>
    <submittedName>
        <fullName evidence="2">Uncharacterized protein</fullName>
    </submittedName>
</protein>
<sequence length="132" mass="14347">MTAVTHALQRAAAGNEIFGDYFGDLAVVRGTSDAGSQLDMRIRVVATTSLGATWKARTGTHLGSPRHRLHVMSASLQISNTLRFERRCPHPRGSRGGRKSRIHGPEPVKWGGLIASAAQRSEISSGVNRREY</sequence>
<dbReference type="AlphaFoldDB" id="A0A371CT18"/>
<reference evidence="2 3" key="1">
    <citation type="journal article" date="2018" name="Biotechnol. Biofuels">
        <title>Integrative visual omics of the white-rot fungus Polyporus brumalis exposes the biotechnological potential of its oxidative enzymes for delignifying raw plant biomass.</title>
        <authorList>
            <person name="Miyauchi S."/>
            <person name="Rancon A."/>
            <person name="Drula E."/>
            <person name="Hage H."/>
            <person name="Chaduli D."/>
            <person name="Favel A."/>
            <person name="Grisel S."/>
            <person name="Henrissat B."/>
            <person name="Herpoel-Gimbert I."/>
            <person name="Ruiz-Duenas F.J."/>
            <person name="Chevret D."/>
            <person name="Hainaut M."/>
            <person name="Lin J."/>
            <person name="Wang M."/>
            <person name="Pangilinan J."/>
            <person name="Lipzen A."/>
            <person name="Lesage-Meessen L."/>
            <person name="Navarro D."/>
            <person name="Riley R."/>
            <person name="Grigoriev I.V."/>
            <person name="Zhou S."/>
            <person name="Raouche S."/>
            <person name="Rosso M.N."/>
        </authorList>
    </citation>
    <scope>NUCLEOTIDE SEQUENCE [LARGE SCALE GENOMIC DNA]</scope>
    <source>
        <strain evidence="2 3">BRFM 1820</strain>
    </source>
</reference>
<proteinExistence type="predicted"/>
<organism evidence="2 3">
    <name type="scientific">Lentinus brumalis</name>
    <dbReference type="NCBI Taxonomy" id="2498619"/>
    <lineage>
        <taxon>Eukaryota</taxon>
        <taxon>Fungi</taxon>
        <taxon>Dikarya</taxon>
        <taxon>Basidiomycota</taxon>
        <taxon>Agaricomycotina</taxon>
        <taxon>Agaricomycetes</taxon>
        <taxon>Polyporales</taxon>
        <taxon>Polyporaceae</taxon>
        <taxon>Lentinus</taxon>
    </lineage>
</organism>
<accession>A0A371CT18</accession>
<feature type="region of interest" description="Disordered" evidence="1">
    <location>
        <begin position="86"/>
        <end position="107"/>
    </location>
</feature>
<feature type="compositionally biased region" description="Basic residues" evidence="1">
    <location>
        <begin position="89"/>
        <end position="102"/>
    </location>
</feature>